<feature type="region of interest" description="Disordered" evidence="3">
    <location>
        <begin position="1"/>
        <end position="48"/>
    </location>
</feature>
<dbReference type="SUPFAM" id="SSF58014">
    <property type="entry name" value="Coiled-coil domain of nucleotide exchange factor GrpE"/>
    <property type="match status" value="1"/>
</dbReference>
<reference evidence="4" key="1">
    <citation type="submission" date="2019-08" db="EMBL/GenBank/DDBJ databases">
        <authorList>
            <person name="Kucharzyk K."/>
            <person name="Murdoch R.W."/>
            <person name="Higgins S."/>
            <person name="Loffler F."/>
        </authorList>
    </citation>
    <scope>NUCLEOTIDE SEQUENCE</scope>
</reference>
<dbReference type="PANTHER" id="PTHR21237:SF23">
    <property type="entry name" value="GRPE PROTEIN HOMOLOG, MITOCHONDRIAL"/>
    <property type="match status" value="1"/>
</dbReference>
<keyword evidence="2" id="KW-0143">Chaperone</keyword>
<protein>
    <submittedName>
        <fullName evidence="4">Protein GrpE</fullName>
    </submittedName>
</protein>
<dbReference type="InterPro" id="IPR009012">
    <property type="entry name" value="GrpE_head"/>
</dbReference>
<dbReference type="GO" id="GO:0006457">
    <property type="term" value="P:protein folding"/>
    <property type="evidence" value="ECO:0007669"/>
    <property type="project" value="InterPro"/>
</dbReference>
<evidence type="ECO:0000256" key="1">
    <source>
        <dbReference type="ARBA" id="ARBA00009054"/>
    </source>
</evidence>
<dbReference type="PRINTS" id="PR00773">
    <property type="entry name" value="GRPEPROTEIN"/>
</dbReference>
<dbReference type="GO" id="GO:0000774">
    <property type="term" value="F:adenyl-nucleotide exchange factor activity"/>
    <property type="evidence" value="ECO:0007669"/>
    <property type="project" value="InterPro"/>
</dbReference>
<accession>A0A645A9S9</accession>
<dbReference type="GO" id="GO:0051082">
    <property type="term" value="F:unfolded protein binding"/>
    <property type="evidence" value="ECO:0007669"/>
    <property type="project" value="TreeGrafter"/>
</dbReference>
<dbReference type="InterPro" id="IPR000740">
    <property type="entry name" value="GrpE"/>
</dbReference>
<dbReference type="Pfam" id="PF01025">
    <property type="entry name" value="GrpE"/>
    <property type="match status" value="1"/>
</dbReference>
<dbReference type="Gene3D" id="2.30.22.10">
    <property type="entry name" value="Head domain of nucleotide exchange factor GrpE"/>
    <property type="match status" value="1"/>
</dbReference>
<gene>
    <name evidence="4" type="primary">grpE_31</name>
    <name evidence="4" type="ORF">SDC9_96684</name>
</gene>
<dbReference type="InterPro" id="IPR013805">
    <property type="entry name" value="GrpE_CC"/>
</dbReference>
<dbReference type="SUPFAM" id="SSF51064">
    <property type="entry name" value="Head domain of nucleotide exchange factor GrpE"/>
    <property type="match status" value="1"/>
</dbReference>
<evidence type="ECO:0000313" key="4">
    <source>
        <dbReference type="EMBL" id="MPM49950.1"/>
    </source>
</evidence>
<dbReference type="GO" id="GO:0051087">
    <property type="term" value="F:protein-folding chaperone binding"/>
    <property type="evidence" value="ECO:0007669"/>
    <property type="project" value="InterPro"/>
</dbReference>
<dbReference type="AlphaFoldDB" id="A0A645A9S9"/>
<dbReference type="Gene3D" id="3.90.20.20">
    <property type="match status" value="1"/>
</dbReference>
<name>A0A645A9S9_9ZZZZ</name>
<organism evidence="4">
    <name type="scientific">bioreactor metagenome</name>
    <dbReference type="NCBI Taxonomy" id="1076179"/>
    <lineage>
        <taxon>unclassified sequences</taxon>
        <taxon>metagenomes</taxon>
        <taxon>ecological metagenomes</taxon>
    </lineage>
</organism>
<proteinExistence type="inferred from homology"/>
<evidence type="ECO:0000256" key="2">
    <source>
        <dbReference type="ARBA" id="ARBA00023186"/>
    </source>
</evidence>
<dbReference type="HAMAP" id="MF_01151">
    <property type="entry name" value="GrpE"/>
    <property type="match status" value="1"/>
</dbReference>
<feature type="compositionally biased region" description="Basic and acidic residues" evidence="3">
    <location>
        <begin position="24"/>
        <end position="39"/>
    </location>
</feature>
<dbReference type="GO" id="GO:0042803">
    <property type="term" value="F:protein homodimerization activity"/>
    <property type="evidence" value="ECO:0007669"/>
    <property type="project" value="InterPro"/>
</dbReference>
<comment type="caution">
    <text evidence="4">The sequence shown here is derived from an EMBL/GenBank/DDBJ whole genome shotgun (WGS) entry which is preliminary data.</text>
</comment>
<evidence type="ECO:0000256" key="3">
    <source>
        <dbReference type="SAM" id="MobiDB-lite"/>
    </source>
</evidence>
<sequence>MIMKKNNDYTGPEELYEDDMNLEPAREDKEEVEEQKANVEDNLSDEADPVEELQVKYDDLNDNYLRLHAEFDNFRKRTMKEKADIIKSGGERVLTDMLPFADDFERALQALHTAEDKEAMVEGMDLIYSKFLNFLNQHGVKEIEALGQPFDADKFEAITTVPVQDKSQKGVIIDCVQKGYQLNDKIIRYPKVIVGE</sequence>
<dbReference type="EMBL" id="VSSQ01012743">
    <property type="protein sequence ID" value="MPM49950.1"/>
    <property type="molecule type" value="Genomic_DNA"/>
</dbReference>
<comment type="similarity">
    <text evidence="1">Belongs to the GrpE family.</text>
</comment>
<dbReference type="CDD" id="cd00446">
    <property type="entry name" value="GrpE"/>
    <property type="match status" value="1"/>
</dbReference>
<dbReference type="PANTHER" id="PTHR21237">
    <property type="entry name" value="GRPE PROTEIN"/>
    <property type="match status" value="1"/>
</dbReference>